<keyword evidence="6" id="KW-0067">ATP-binding</keyword>
<dbReference type="AlphaFoldDB" id="A0A6I4VXF9"/>
<dbReference type="SUPFAM" id="SSF52540">
    <property type="entry name" value="P-loop containing nucleoside triphosphate hydrolases"/>
    <property type="match status" value="1"/>
</dbReference>
<dbReference type="InterPro" id="IPR003593">
    <property type="entry name" value="AAA+_ATPase"/>
</dbReference>
<evidence type="ECO:0000313" key="10">
    <source>
        <dbReference type="EMBL" id="MXQ54645.1"/>
    </source>
</evidence>
<dbReference type="GO" id="GO:0043190">
    <property type="term" value="C:ATP-binding cassette (ABC) transporter complex"/>
    <property type="evidence" value="ECO:0007669"/>
    <property type="project" value="TreeGrafter"/>
</dbReference>
<proteinExistence type="inferred from homology"/>
<keyword evidence="5" id="KW-0547">Nucleotide-binding</keyword>
<evidence type="ECO:0000256" key="1">
    <source>
        <dbReference type="ARBA" id="ARBA00004202"/>
    </source>
</evidence>
<dbReference type="InterPro" id="IPR003439">
    <property type="entry name" value="ABC_transporter-like_ATP-bd"/>
</dbReference>
<evidence type="ECO:0000313" key="11">
    <source>
        <dbReference type="Proteomes" id="UP000430692"/>
    </source>
</evidence>
<dbReference type="PANTHER" id="PTHR43553:SF24">
    <property type="entry name" value="ENERGY-COUPLING FACTOR TRANSPORTER ATP-BINDING PROTEIN ECFA1"/>
    <property type="match status" value="1"/>
</dbReference>
<gene>
    <name evidence="10" type="ORF">GSM42_13150</name>
</gene>
<evidence type="ECO:0000256" key="2">
    <source>
        <dbReference type="ARBA" id="ARBA00005417"/>
    </source>
</evidence>
<organism evidence="10 11">
    <name type="scientific">Shimazuella alba</name>
    <dbReference type="NCBI Taxonomy" id="2690964"/>
    <lineage>
        <taxon>Bacteria</taxon>
        <taxon>Bacillati</taxon>
        <taxon>Bacillota</taxon>
        <taxon>Bacilli</taxon>
        <taxon>Bacillales</taxon>
        <taxon>Thermoactinomycetaceae</taxon>
        <taxon>Shimazuella</taxon>
    </lineage>
</organism>
<dbReference type="Proteomes" id="UP000430692">
    <property type="component" value="Unassembled WGS sequence"/>
</dbReference>
<evidence type="ECO:0000259" key="9">
    <source>
        <dbReference type="PROSITE" id="PS50893"/>
    </source>
</evidence>
<dbReference type="EMBL" id="WUUL01000008">
    <property type="protein sequence ID" value="MXQ54645.1"/>
    <property type="molecule type" value="Genomic_DNA"/>
</dbReference>
<dbReference type="RefSeq" id="WP_160801991.1">
    <property type="nucleotide sequence ID" value="NZ_WUUL01000008.1"/>
</dbReference>
<dbReference type="GO" id="GO:0042626">
    <property type="term" value="F:ATPase-coupled transmembrane transporter activity"/>
    <property type="evidence" value="ECO:0007669"/>
    <property type="project" value="TreeGrafter"/>
</dbReference>
<evidence type="ECO:0000256" key="3">
    <source>
        <dbReference type="ARBA" id="ARBA00022448"/>
    </source>
</evidence>
<dbReference type="PROSITE" id="PS00211">
    <property type="entry name" value="ABC_TRANSPORTER_1"/>
    <property type="match status" value="1"/>
</dbReference>
<keyword evidence="7" id="KW-1278">Translocase</keyword>
<comment type="subcellular location">
    <subcellularLocation>
        <location evidence="1">Cell membrane</location>
        <topology evidence="1">Peripheral membrane protein</topology>
    </subcellularLocation>
</comment>
<dbReference type="PANTHER" id="PTHR43553">
    <property type="entry name" value="HEAVY METAL TRANSPORTER"/>
    <property type="match status" value="1"/>
</dbReference>
<dbReference type="GO" id="GO:0015087">
    <property type="term" value="F:cobalt ion transmembrane transporter activity"/>
    <property type="evidence" value="ECO:0007669"/>
    <property type="project" value="UniProtKB-ARBA"/>
</dbReference>
<evidence type="ECO:0000256" key="8">
    <source>
        <dbReference type="ARBA" id="ARBA00023136"/>
    </source>
</evidence>
<keyword evidence="4" id="KW-1003">Cell membrane</keyword>
<dbReference type="GO" id="GO:0005524">
    <property type="term" value="F:ATP binding"/>
    <property type="evidence" value="ECO:0007669"/>
    <property type="project" value="UniProtKB-KW"/>
</dbReference>
<accession>A0A6I4VXF9</accession>
<dbReference type="SMART" id="SM00382">
    <property type="entry name" value="AAA"/>
    <property type="match status" value="1"/>
</dbReference>
<sequence>MATEISLENVWFHYYPQTESREKWAIQGVDLIFQQGEYVSIIGSNGSGKSSLACLINGLFIPTNGNLVINGQHIEDDQGRWELKQRIGMVFQNPDNQIVAPSVLDDVAFGLENLGVAREEMQKRIPHVLELVGLSGLEKKEPHHLSGGQKQRLAIAGVLAMQPDVLIFDESTSMLDPDGRHHILQLMRKLHLSGKTIIHITHQATEAFLADRLVVLNKGKVMLDQNREALYANSAQLTNWGLDVPISIELHQNLLAKGWNLSHRIENEEQLVSEIWTYM</sequence>
<evidence type="ECO:0000256" key="4">
    <source>
        <dbReference type="ARBA" id="ARBA00022475"/>
    </source>
</evidence>
<dbReference type="Gene3D" id="3.40.50.300">
    <property type="entry name" value="P-loop containing nucleotide triphosphate hydrolases"/>
    <property type="match status" value="1"/>
</dbReference>
<dbReference type="FunFam" id="3.40.50.300:FF:000224">
    <property type="entry name" value="Energy-coupling factor transporter ATP-binding protein EcfA"/>
    <property type="match status" value="1"/>
</dbReference>
<keyword evidence="11" id="KW-1185">Reference proteome</keyword>
<keyword evidence="8" id="KW-0472">Membrane</keyword>
<dbReference type="InterPro" id="IPR017871">
    <property type="entry name" value="ABC_transporter-like_CS"/>
</dbReference>
<dbReference type="PROSITE" id="PS50893">
    <property type="entry name" value="ABC_TRANSPORTER_2"/>
    <property type="match status" value="1"/>
</dbReference>
<dbReference type="InterPro" id="IPR027417">
    <property type="entry name" value="P-loop_NTPase"/>
</dbReference>
<protein>
    <submittedName>
        <fullName evidence="10">Energy-coupling factor transporter ATPase</fullName>
    </submittedName>
</protein>
<evidence type="ECO:0000256" key="6">
    <source>
        <dbReference type="ARBA" id="ARBA00022840"/>
    </source>
</evidence>
<dbReference type="NCBIfam" id="TIGR04520">
    <property type="entry name" value="ECF_ATPase_1"/>
    <property type="match status" value="1"/>
</dbReference>
<reference evidence="10 11" key="1">
    <citation type="submission" date="2019-12" db="EMBL/GenBank/DDBJ databases">
        <title>Whole-genome analyses of novel actinobacteria.</title>
        <authorList>
            <person name="Sahin N."/>
            <person name="Saygin H."/>
        </authorList>
    </citation>
    <scope>NUCLEOTIDE SEQUENCE [LARGE SCALE GENOMIC DNA]</scope>
    <source>
        <strain evidence="10 11">KC615</strain>
    </source>
</reference>
<comment type="similarity">
    <text evidence="2">Belongs to the ABC transporter superfamily.</text>
</comment>
<dbReference type="GO" id="GO:0016887">
    <property type="term" value="F:ATP hydrolysis activity"/>
    <property type="evidence" value="ECO:0007669"/>
    <property type="project" value="InterPro"/>
</dbReference>
<dbReference type="InterPro" id="IPR030947">
    <property type="entry name" value="EcfA_1"/>
</dbReference>
<evidence type="ECO:0000256" key="7">
    <source>
        <dbReference type="ARBA" id="ARBA00022967"/>
    </source>
</evidence>
<dbReference type="Pfam" id="PF00005">
    <property type="entry name" value="ABC_tran"/>
    <property type="match status" value="1"/>
</dbReference>
<comment type="caution">
    <text evidence="10">The sequence shown here is derived from an EMBL/GenBank/DDBJ whole genome shotgun (WGS) entry which is preliminary data.</text>
</comment>
<dbReference type="InterPro" id="IPR015856">
    <property type="entry name" value="ABC_transpr_CbiO/EcfA_su"/>
</dbReference>
<dbReference type="CDD" id="cd03225">
    <property type="entry name" value="ABC_cobalt_CbiO_domain1"/>
    <property type="match status" value="1"/>
</dbReference>
<keyword evidence="3" id="KW-0813">Transport</keyword>
<name>A0A6I4VXF9_9BACL</name>
<dbReference type="InterPro" id="IPR050095">
    <property type="entry name" value="ECF_ABC_transporter_ATP-bd"/>
</dbReference>
<evidence type="ECO:0000256" key="5">
    <source>
        <dbReference type="ARBA" id="ARBA00022741"/>
    </source>
</evidence>
<feature type="domain" description="ABC transporter" evidence="9">
    <location>
        <begin position="5"/>
        <end position="243"/>
    </location>
</feature>